<comment type="caution">
    <text evidence="2">The sequence shown here is derived from an EMBL/GenBank/DDBJ whole genome shotgun (WGS) entry which is preliminary data.</text>
</comment>
<gene>
    <name evidence="2" type="ORF">PG991_004433</name>
</gene>
<evidence type="ECO:0000313" key="2">
    <source>
        <dbReference type="EMBL" id="KAK8027377.1"/>
    </source>
</evidence>
<sequence>MNGAHPATAGMAPYLEGLLRSATGRGRYVYPLAPGPGLRKGVVNRILYYRGSFNPPHAGHLASLKHVVKHCGEDYNVVAIVVEMTHDEDLWLKFRGQPDALLLTSHQRLLYWEEALLRDADLRHRCWGIGGYDFCGWRSGFEGLVRESMARSEFDVRVVHLAGGDYIRPDAYSMERFRGPTDYIISDISRQVEFQDAQERMFTLAGCEPWEKIFGIHQGAGVWSCRKRDHPAYTVRFVSAKEPMNPNPSSTAVQRAIKTSKPEALDENLRRSGALSHHLLAKQIGDRKEEKETRKKRAAEYAAYGNSMISYLCSIRNW</sequence>
<evidence type="ECO:0000313" key="3">
    <source>
        <dbReference type="Proteomes" id="UP001396898"/>
    </source>
</evidence>
<dbReference type="SUPFAM" id="SSF52374">
    <property type="entry name" value="Nucleotidylyl transferase"/>
    <property type="match status" value="1"/>
</dbReference>
<accession>A0ABR1S6B5</accession>
<dbReference type="InterPro" id="IPR004821">
    <property type="entry name" value="Cyt_trans-like"/>
</dbReference>
<dbReference type="Gene3D" id="3.40.50.620">
    <property type="entry name" value="HUPs"/>
    <property type="match status" value="1"/>
</dbReference>
<dbReference type="EMBL" id="JAQQWI010000007">
    <property type="protein sequence ID" value="KAK8027377.1"/>
    <property type="molecule type" value="Genomic_DNA"/>
</dbReference>
<proteinExistence type="predicted"/>
<dbReference type="Pfam" id="PF01467">
    <property type="entry name" value="CTP_transf_like"/>
    <property type="match status" value="1"/>
</dbReference>
<organism evidence="2 3">
    <name type="scientific">Apiospora marii</name>
    <dbReference type="NCBI Taxonomy" id="335849"/>
    <lineage>
        <taxon>Eukaryota</taxon>
        <taxon>Fungi</taxon>
        <taxon>Dikarya</taxon>
        <taxon>Ascomycota</taxon>
        <taxon>Pezizomycotina</taxon>
        <taxon>Sordariomycetes</taxon>
        <taxon>Xylariomycetidae</taxon>
        <taxon>Amphisphaeriales</taxon>
        <taxon>Apiosporaceae</taxon>
        <taxon>Apiospora</taxon>
    </lineage>
</organism>
<feature type="domain" description="Cytidyltransferase-like" evidence="1">
    <location>
        <begin position="48"/>
        <end position="83"/>
    </location>
</feature>
<evidence type="ECO:0000259" key="1">
    <source>
        <dbReference type="Pfam" id="PF01467"/>
    </source>
</evidence>
<protein>
    <recommendedName>
        <fullName evidence="1">Cytidyltransferase-like domain-containing protein</fullName>
    </recommendedName>
</protein>
<name>A0ABR1S6B5_9PEZI</name>
<keyword evidence="3" id="KW-1185">Reference proteome</keyword>
<dbReference type="InterPro" id="IPR014729">
    <property type="entry name" value="Rossmann-like_a/b/a_fold"/>
</dbReference>
<dbReference type="Proteomes" id="UP001396898">
    <property type="component" value="Unassembled WGS sequence"/>
</dbReference>
<reference evidence="2 3" key="1">
    <citation type="submission" date="2023-01" db="EMBL/GenBank/DDBJ databases">
        <title>Analysis of 21 Apiospora genomes using comparative genomics revels a genus with tremendous synthesis potential of carbohydrate active enzymes and secondary metabolites.</title>
        <authorList>
            <person name="Sorensen T."/>
        </authorList>
    </citation>
    <scope>NUCLEOTIDE SEQUENCE [LARGE SCALE GENOMIC DNA]</scope>
    <source>
        <strain evidence="2 3">CBS 20057</strain>
    </source>
</reference>